<dbReference type="Proteomes" id="UP000091857">
    <property type="component" value="Chromosome 2"/>
</dbReference>
<dbReference type="PROSITE" id="PS51375">
    <property type="entry name" value="PPR"/>
    <property type="match status" value="3"/>
</dbReference>
<evidence type="ECO:0008006" key="5">
    <source>
        <dbReference type="Google" id="ProtNLM"/>
    </source>
</evidence>
<name>A0A2C9WG78_MANES</name>
<dbReference type="InterPro" id="IPR011990">
    <property type="entry name" value="TPR-like_helical_dom_sf"/>
</dbReference>
<dbReference type="Pfam" id="PF01535">
    <property type="entry name" value="PPR"/>
    <property type="match status" value="7"/>
</dbReference>
<gene>
    <name evidence="3" type="ORF">MANES_02G220400v8</name>
</gene>
<dbReference type="GO" id="GO:0009451">
    <property type="term" value="P:RNA modification"/>
    <property type="evidence" value="ECO:0007669"/>
    <property type="project" value="InterPro"/>
</dbReference>
<dbReference type="GO" id="GO:0003723">
    <property type="term" value="F:RNA binding"/>
    <property type="evidence" value="ECO:0007669"/>
    <property type="project" value="InterPro"/>
</dbReference>
<dbReference type="FunFam" id="1.25.40.10:FF:000381">
    <property type="entry name" value="Pentatricopeptide repeat-containing protein"/>
    <property type="match status" value="1"/>
</dbReference>
<sequence length="575" mass="64472">MCSSRPHSQTLSTIIPSYGQFYVDLLRKCLESSNLLRGRAIHAKLFKILLPSVYLHNHLLNFYAKCGRLNYALKLFDQMCERNVVSWSAIISGFVQHGCSHQALSLFSRMQHDSMVAPNEFTVVSALHACSLSENPIHLYQMYGLIVRLGFESNVFVVNAFVTALIRHGKLLEAKEVFEGCPNKDTVSWNAMMSGFLKHSYFQLPSFWYQMISEGFKPDHFTFATVFTGLASIFDLSMGLQVHGQLVKSGHGADICVGNSLCDMYMKNWRVSDGSKAFHEMTCADVRSYTQMAANYLHCGNPGKALELLTEMLKMGLMPNKFTLATAFNACADLPSLEDGKRFHGLRIKLGSQVDICVDNALLDMYAKSGCMDESWVVFNSMPNRSVVSWTAMIMGCAQNGQAREALEFFDDMRMEGVEPNHITFICVLYACSQGGFIDEGRKYFSSMAKDHRISPGEDHYACMVNLLGRAGHIREAEELILRMPFKPGVLVWQTLLGACELHGEMEIGKRAAKRAIDLDGIDPSSYVLLSNMFAGLKNWESVRMLRKLMENRDVKKVPGSSWIEVENVCSVNPA</sequence>
<feature type="repeat" description="PPR" evidence="2">
    <location>
        <begin position="285"/>
        <end position="319"/>
    </location>
</feature>
<dbReference type="InterPro" id="IPR002885">
    <property type="entry name" value="PPR_rpt"/>
</dbReference>
<evidence type="ECO:0000313" key="3">
    <source>
        <dbReference type="EMBL" id="OAY58965.1"/>
    </source>
</evidence>
<dbReference type="InterPro" id="IPR046848">
    <property type="entry name" value="E_motif"/>
</dbReference>
<feature type="repeat" description="PPR" evidence="2">
    <location>
        <begin position="386"/>
        <end position="420"/>
    </location>
</feature>
<comment type="caution">
    <text evidence="3">The sequence shown here is derived from an EMBL/GenBank/DDBJ whole genome shotgun (WGS) entry which is preliminary data.</text>
</comment>
<reference evidence="4" key="1">
    <citation type="journal article" date="2016" name="Nat. Biotechnol.">
        <title>Sequencing wild and cultivated cassava and related species reveals extensive interspecific hybridization and genetic diversity.</title>
        <authorList>
            <person name="Bredeson J.V."/>
            <person name="Lyons J.B."/>
            <person name="Prochnik S.E."/>
            <person name="Wu G.A."/>
            <person name="Ha C.M."/>
            <person name="Edsinger-Gonzales E."/>
            <person name="Grimwood J."/>
            <person name="Schmutz J."/>
            <person name="Rabbi I.Y."/>
            <person name="Egesi C."/>
            <person name="Nauluvula P."/>
            <person name="Lebot V."/>
            <person name="Ndunguru J."/>
            <person name="Mkamilo G."/>
            <person name="Bart R.S."/>
            <person name="Setter T.L."/>
            <person name="Gleadow R.M."/>
            <person name="Kulakow P."/>
            <person name="Ferguson M.E."/>
            <person name="Rounsley S."/>
            <person name="Rokhsar D.S."/>
        </authorList>
    </citation>
    <scope>NUCLEOTIDE SEQUENCE [LARGE SCALE GENOMIC DNA]</scope>
    <source>
        <strain evidence="4">cv. AM560-2</strain>
    </source>
</reference>
<dbReference type="Pfam" id="PF13041">
    <property type="entry name" value="PPR_2"/>
    <property type="match status" value="1"/>
</dbReference>
<protein>
    <recommendedName>
        <fullName evidence="5">Pentacotripeptide-repeat region of PRORP domain-containing protein</fullName>
    </recommendedName>
</protein>
<feature type="repeat" description="PPR" evidence="2">
    <location>
        <begin position="52"/>
        <end position="86"/>
    </location>
</feature>
<dbReference type="PANTHER" id="PTHR47926:SF349">
    <property type="entry name" value="(WILD MALAYSIAN BANANA) HYPOTHETICAL PROTEIN"/>
    <property type="match status" value="1"/>
</dbReference>
<dbReference type="Gramene" id="Manes.02G220400.1.v8.1">
    <property type="protein sequence ID" value="Manes.02G220400.1.v8.1.CDS.1"/>
    <property type="gene ID" value="Manes.02G220400.v8.1"/>
</dbReference>
<dbReference type="InterPro" id="IPR046960">
    <property type="entry name" value="PPR_At4g14850-like_plant"/>
</dbReference>
<evidence type="ECO:0000256" key="2">
    <source>
        <dbReference type="PROSITE-ProRule" id="PRU00708"/>
    </source>
</evidence>
<dbReference type="Pfam" id="PF20431">
    <property type="entry name" value="E_motif"/>
    <property type="match status" value="1"/>
</dbReference>
<evidence type="ECO:0000256" key="1">
    <source>
        <dbReference type="ARBA" id="ARBA00022737"/>
    </source>
</evidence>
<accession>A0A2C9WG78</accession>
<keyword evidence="4" id="KW-1185">Reference proteome</keyword>
<evidence type="ECO:0000313" key="4">
    <source>
        <dbReference type="Proteomes" id="UP000091857"/>
    </source>
</evidence>
<dbReference type="Gene3D" id="1.25.40.10">
    <property type="entry name" value="Tetratricopeptide repeat domain"/>
    <property type="match status" value="4"/>
</dbReference>
<dbReference type="NCBIfam" id="TIGR00756">
    <property type="entry name" value="PPR"/>
    <property type="match status" value="5"/>
</dbReference>
<dbReference type="AlphaFoldDB" id="A0A2C9WG78"/>
<dbReference type="FunFam" id="1.25.40.10:FF:001681">
    <property type="entry name" value="Pentatricopeptide repeat-containing protein At4g33170 family"/>
    <property type="match status" value="1"/>
</dbReference>
<organism evidence="3 4">
    <name type="scientific">Manihot esculenta</name>
    <name type="common">Cassava</name>
    <name type="synonym">Jatropha manihot</name>
    <dbReference type="NCBI Taxonomy" id="3983"/>
    <lineage>
        <taxon>Eukaryota</taxon>
        <taxon>Viridiplantae</taxon>
        <taxon>Streptophyta</taxon>
        <taxon>Embryophyta</taxon>
        <taxon>Tracheophyta</taxon>
        <taxon>Spermatophyta</taxon>
        <taxon>Magnoliopsida</taxon>
        <taxon>eudicotyledons</taxon>
        <taxon>Gunneridae</taxon>
        <taxon>Pentapetalae</taxon>
        <taxon>rosids</taxon>
        <taxon>fabids</taxon>
        <taxon>Malpighiales</taxon>
        <taxon>Euphorbiaceae</taxon>
        <taxon>Crotonoideae</taxon>
        <taxon>Manihoteae</taxon>
        <taxon>Manihot</taxon>
    </lineage>
</organism>
<proteinExistence type="predicted"/>
<keyword evidence="1" id="KW-0677">Repeat</keyword>
<dbReference type="EMBL" id="CM004388">
    <property type="protein sequence ID" value="OAY58965.1"/>
    <property type="molecule type" value="Genomic_DNA"/>
</dbReference>
<dbReference type="PANTHER" id="PTHR47926">
    <property type="entry name" value="PENTATRICOPEPTIDE REPEAT-CONTAINING PROTEIN"/>
    <property type="match status" value="1"/>
</dbReference>